<organism evidence="3 4">
    <name type="scientific">Symbiodinium microadriaticum</name>
    <name type="common">Dinoflagellate</name>
    <name type="synonym">Zooxanthella microadriatica</name>
    <dbReference type="NCBI Taxonomy" id="2951"/>
    <lineage>
        <taxon>Eukaryota</taxon>
        <taxon>Sar</taxon>
        <taxon>Alveolata</taxon>
        <taxon>Dinophyceae</taxon>
        <taxon>Suessiales</taxon>
        <taxon>Symbiodiniaceae</taxon>
        <taxon>Symbiodinium</taxon>
    </lineage>
</organism>
<reference evidence="3 4" key="1">
    <citation type="submission" date="2016-02" db="EMBL/GenBank/DDBJ databases">
        <title>Genome analysis of coral dinoflagellate symbionts highlights evolutionary adaptations to a symbiotic lifestyle.</title>
        <authorList>
            <person name="Aranda M."/>
            <person name="Li Y."/>
            <person name="Liew Y.J."/>
            <person name="Baumgarten S."/>
            <person name="Simakov O."/>
            <person name="Wilson M."/>
            <person name="Piel J."/>
            <person name="Ashoor H."/>
            <person name="Bougouffa S."/>
            <person name="Bajic V.B."/>
            <person name="Ryu T."/>
            <person name="Ravasi T."/>
            <person name="Bayer T."/>
            <person name="Micklem G."/>
            <person name="Kim H."/>
            <person name="Bhak J."/>
            <person name="Lajeunesse T.C."/>
            <person name="Voolstra C.R."/>
        </authorList>
    </citation>
    <scope>NUCLEOTIDE SEQUENCE [LARGE SCALE GENOMIC DNA]</scope>
    <source>
        <strain evidence="3 4">CCMP2467</strain>
    </source>
</reference>
<sequence>MKRPSSLRSKGGINHRFFLKVGAKGGGFQPCIRLPALLLTELTEVELEKYGHDLLLFAFWSWFVQTSFFLRSDWLGSCSWVPLWRGDEVRAMTQSGRDKVTKRAASPSSEDPPVKKAKARKDDAEVLLREGGSLTTLKEYARETAQKGLDTAQQLFAMAVDENNSEKIEAAEKKVVAAEKKVEAAEKKVEAAKKEVEDAETKVEAAKKEVNAGPAQDWCQKLRDQKLEFGAGDALLNTIGAKWDYCGREDLVNDLQAPFACLCEHKGVDADKQNHPLLIAFAGPGQGKSRLLSELPAMIEECRKKLNTEQVRKYKKTLAFLITCENGTSPGDWATEELNARRFVACRMLWQLRAANQVLQAVPECAEETTIVVLGVDGMQGLEGFDQRAEVAGKSKPFYGVMQEVCRLVNEKDPPLVVGCVSATQSLDHGLASSSPQRRYRLTLPRVTRVEEHGKDKVPPHPLKDLLVRDMGGHGRALEALVQALQPARIGDGSAANVIGAVMFQLLENYPNAGILGRSDSKAFDHGSIKAILRTALSGKWVCRGDKLGNVDAEKAYLIRLRYNDAGTQYFIEVPYIWLHMMLTKVAADSEDLAPWRLMDYDQFLRDPPQDGTEWEEFNAAFRVLRSWAFEENEAVPVRSLHSGAIIQPGTLAEKMVINRHLKRFKAKLRIATASNVCGNPKPRRDSAATEPASHLAKHECRVEGKETTAATVSLTQTDVFVLNAKGAPAADAVLRLQTKAGDLIAECLQMKHGQSACDLEAERAKACGKDDIFVVLRNINTDTPAGQNLIFVSEGQFAEYYGMYSGRAFSSVVPRCLDLAADILFCSSRLISQTPRAGSLASYVMFVLGGGSHTLRPSGIEGRAWDWSQQAPRAVNSLRSDYFTIFVAGRLSGKKQVVIPPKTQAFSFSNSNNRAMAAAAIALGAALADDERVQVRQARVRERASAWMHEIVVQPRADVQMTIEDIRAARRLLERSLQVQLSFFVKVKLQMELVQPAVERAEVPLEWPADEPRVETYFLNMAPFLVPPEANIARRMNGIISDARASFERHLESARFNNSRENIGKMLSSTSRSVGFGIRGMAIMNALRGASEPTWPAWRTGLQRSVIIPRACGIHSSSKRALRPYAAVGALCEMSCWFPTTLD</sequence>
<dbReference type="OrthoDB" id="2446007at2759"/>
<gene>
    <name evidence="3" type="ORF">AK812_SmicGene6379</name>
</gene>
<keyword evidence="4" id="KW-1185">Reference proteome</keyword>
<feature type="region of interest" description="Disordered" evidence="2">
    <location>
        <begin position="95"/>
        <end position="122"/>
    </location>
</feature>
<dbReference type="EMBL" id="LSRX01000087">
    <property type="protein sequence ID" value="OLQ09937.1"/>
    <property type="molecule type" value="Genomic_DNA"/>
</dbReference>
<evidence type="ECO:0000313" key="4">
    <source>
        <dbReference type="Proteomes" id="UP000186817"/>
    </source>
</evidence>
<comment type="caution">
    <text evidence="3">The sequence shown here is derived from an EMBL/GenBank/DDBJ whole genome shotgun (WGS) entry which is preliminary data.</text>
</comment>
<keyword evidence="1" id="KW-0175">Coiled coil</keyword>
<evidence type="ECO:0000313" key="3">
    <source>
        <dbReference type="EMBL" id="OLQ09937.1"/>
    </source>
</evidence>
<dbReference type="AlphaFoldDB" id="A0A1Q9ERA3"/>
<proteinExistence type="predicted"/>
<feature type="coiled-coil region" evidence="1">
    <location>
        <begin position="161"/>
        <end position="209"/>
    </location>
</feature>
<evidence type="ECO:0000256" key="1">
    <source>
        <dbReference type="SAM" id="Coils"/>
    </source>
</evidence>
<dbReference type="Proteomes" id="UP000186817">
    <property type="component" value="Unassembled WGS sequence"/>
</dbReference>
<evidence type="ECO:0000256" key="2">
    <source>
        <dbReference type="SAM" id="MobiDB-lite"/>
    </source>
</evidence>
<name>A0A1Q9ERA3_SYMMI</name>
<protein>
    <submittedName>
        <fullName evidence="3">Uncharacterized protein</fullName>
    </submittedName>
</protein>
<accession>A0A1Q9ERA3</accession>